<dbReference type="GO" id="GO:0046872">
    <property type="term" value="F:metal ion binding"/>
    <property type="evidence" value="ECO:0007669"/>
    <property type="project" value="UniProtKB-KW"/>
</dbReference>
<evidence type="ECO:0000256" key="12">
    <source>
        <dbReference type="ARBA" id="ARBA00023288"/>
    </source>
</evidence>
<evidence type="ECO:0000313" key="14">
    <source>
        <dbReference type="WBParaSite" id="maker-unitig_39784-snap-gene-0.2-mRNA-1"/>
    </source>
</evidence>
<reference evidence="14" key="1">
    <citation type="submission" date="2016-11" db="UniProtKB">
        <authorList>
            <consortium name="WormBaseParasite"/>
        </authorList>
    </citation>
    <scope>IDENTIFICATION</scope>
</reference>
<dbReference type="Gene3D" id="3.20.20.70">
    <property type="entry name" value="Aldolase class I"/>
    <property type="match status" value="1"/>
</dbReference>
<keyword evidence="11" id="KW-0472">Membrane</keyword>
<evidence type="ECO:0000256" key="5">
    <source>
        <dbReference type="ARBA" id="ARBA00022490"/>
    </source>
</evidence>
<dbReference type="GO" id="GO:0005737">
    <property type="term" value="C:cytoplasm"/>
    <property type="evidence" value="ECO:0007669"/>
    <property type="project" value="UniProtKB-SubCell"/>
</dbReference>
<evidence type="ECO:0000256" key="8">
    <source>
        <dbReference type="ARBA" id="ARBA00022723"/>
    </source>
</evidence>
<protein>
    <submittedName>
        <fullName evidence="14">Poly(ADP-ribose) glycohydrolase</fullName>
    </submittedName>
</protein>
<keyword evidence="9" id="KW-0677">Repeat</keyword>
<evidence type="ECO:0000256" key="2">
    <source>
        <dbReference type="ARBA" id="ARBA00004496"/>
    </source>
</evidence>
<dbReference type="Gene3D" id="1.10.238.10">
    <property type="entry name" value="EF-hand"/>
    <property type="match status" value="1"/>
</dbReference>
<keyword evidence="13" id="KW-1185">Reference proteome</keyword>
<evidence type="ECO:0000256" key="6">
    <source>
        <dbReference type="ARBA" id="ARBA00022553"/>
    </source>
</evidence>
<evidence type="ECO:0000256" key="3">
    <source>
        <dbReference type="ARBA" id="ARBA00022448"/>
    </source>
</evidence>
<evidence type="ECO:0000256" key="4">
    <source>
        <dbReference type="ARBA" id="ARBA00022475"/>
    </source>
</evidence>
<dbReference type="InterPro" id="IPR013785">
    <property type="entry name" value="Aldolase_TIM"/>
</dbReference>
<organism evidence="13 14">
    <name type="scientific">Macrostomum lignano</name>
    <dbReference type="NCBI Taxonomy" id="282301"/>
    <lineage>
        <taxon>Eukaryota</taxon>
        <taxon>Metazoa</taxon>
        <taxon>Spiralia</taxon>
        <taxon>Lophotrochozoa</taxon>
        <taxon>Platyhelminthes</taxon>
        <taxon>Rhabditophora</taxon>
        <taxon>Macrostomorpha</taxon>
        <taxon>Macrostomida</taxon>
        <taxon>Macrostomidae</taxon>
        <taxon>Macrostomum</taxon>
    </lineage>
</organism>
<keyword evidence="4" id="KW-1003">Cell membrane</keyword>
<keyword evidence="10" id="KW-0106">Calcium</keyword>
<proteinExistence type="predicted"/>
<keyword evidence="7" id="KW-0519">Myristate</keyword>
<dbReference type="SUPFAM" id="SSF51569">
    <property type="entry name" value="Aldolase"/>
    <property type="match status" value="1"/>
</dbReference>
<name>A0A1I8FLZ4_9PLAT</name>
<dbReference type="InterPro" id="IPR051875">
    <property type="entry name" value="Calcineurin_B_homologous"/>
</dbReference>
<keyword evidence="5" id="KW-0963">Cytoplasm</keyword>
<dbReference type="PANTHER" id="PTHR46002">
    <property type="entry name" value="EG:114D9.1 PROTEIN-RELATED"/>
    <property type="match status" value="1"/>
</dbReference>
<evidence type="ECO:0000256" key="9">
    <source>
        <dbReference type="ARBA" id="ARBA00022737"/>
    </source>
</evidence>
<keyword evidence="8" id="KW-0479">Metal-binding</keyword>
<keyword evidence="12" id="KW-0449">Lipoprotein</keyword>
<evidence type="ECO:0000256" key="7">
    <source>
        <dbReference type="ARBA" id="ARBA00022707"/>
    </source>
</evidence>
<dbReference type="WBParaSite" id="maker-unitig_39784-snap-gene-0.2-mRNA-1">
    <property type="protein sequence ID" value="maker-unitig_39784-snap-gene-0.2-mRNA-1"/>
    <property type="gene ID" value="maker-unitig_39784-snap-gene-0.2"/>
</dbReference>
<dbReference type="AlphaFoldDB" id="A0A1I8FLZ4"/>
<accession>A0A1I8FLZ4</accession>
<dbReference type="Proteomes" id="UP000095280">
    <property type="component" value="Unplaced"/>
</dbReference>
<sequence length="232" mass="24960">ESVNATLPLSLVMLRAISEFHARTGRRVGFKPAGASGLRRTRWTICMHLVQFALGPDWLQPNLLRIGASSLLGEIEKSAFRLLIGPGRHCWGFADGLRVDGAMGGSYSHSPLAQYDVASIVSSTGLSASNVRQLHQRYRQLCLRTCDGRPSATAPPADAPKLLSRRQLLSDPELSSNPLAERIVAAMFPGSADTLTFPEFCSAVAVSIQSPVAAPVGEVDKDKHESITNKSL</sequence>
<evidence type="ECO:0000256" key="11">
    <source>
        <dbReference type="ARBA" id="ARBA00023136"/>
    </source>
</evidence>
<evidence type="ECO:0000313" key="13">
    <source>
        <dbReference type="Proteomes" id="UP000095280"/>
    </source>
</evidence>
<evidence type="ECO:0000256" key="10">
    <source>
        <dbReference type="ARBA" id="ARBA00022837"/>
    </source>
</evidence>
<keyword evidence="6" id="KW-0597">Phosphoprotein</keyword>
<keyword evidence="3" id="KW-0813">Transport</keyword>
<comment type="subcellular location">
    <subcellularLocation>
        <location evidence="1">Cell membrane</location>
    </subcellularLocation>
    <subcellularLocation>
        <location evidence="2">Cytoplasm</location>
    </subcellularLocation>
</comment>
<evidence type="ECO:0000256" key="1">
    <source>
        <dbReference type="ARBA" id="ARBA00004236"/>
    </source>
</evidence>
<dbReference type="GO" id="GO:0005886">
    <property type="term" value="C:plasma membrane"/>
    <property type="evidence" value="ECO:0007669"/>
    <property type="project" value="UniProtKB-SubCell"/>
</dbReference>